<evidence type="ECO:0000313" key="2">
    <source>
        <dbReference type="Proteomes" id="UP000029516"/>
    </source>
</evidence>
<evidence type="ECO:0000313" key="1">
    <source>
        <dbReference type="EMBL" id="AIR61173.1"/>
    </source>
</evidence>
<organism evidence="1 2">
    <name type="scientific">Cedecea neteri</name>
    <dbReference type="NCBI Taxonomy" id="158822"/>
    <lineage>
        <taxon>Bacteria</taxon>
        <taxon>Pseudomonadati</taxon>
        <taxon>Pseudomonadota</taxon>
        <taxon>Gammaproteobacteria</taxon>
        <taxon>Enterobacterales</taxon>
        <taxon>Enterobacteriaceae</taxon>
        <taxon>Cedecea</taxon>
    </lineage>
</organism>
<sequence length="318" mass="35406">MDIIERYQPEFVTRHAAMSESCSCPACSRATEGWPQASVKLTTQVRESLDPGCESVARELLLNPQAFVLQISQGEVQEAVELTPWDQMLNQQCINLAVHPSLSLEVSLYAIGVLLSKAQQYLNDDNCDPTLLMSMGEQLAQLAENGVLEEQLALLPAIEENGLAALKAMGAMRLNLNLPMAEKMSVMLKLSELGIMPDGRLSERLHELQARLQESVLFAGHPHILRNVLIYRLYHDVFPGIRCENYGAAFLSLAQDFFQLKMLSVMAMGEANNLAEDRLIVLFSAWYSWRQANPTIVDEAHSADYSLLCGLSLLQAQR</sequence>
<dbReference type="RefSeq" id="WP_039291029.1">
    <property type="nucleotide sequence ID" value="NZ_CP009458.1"/>
</dbReference>
<reference evidence="1 2" key="1">
    <citation type="submission" date="2014-09" db="EMBL/GenBank/DDBJ databases">
        <authorList>
            <person name="Chan K.-G."/>
        </authorList>
    </citation>
    <scope>NUCLEOTIDE SEQUENCE [LARGE SCALE GENOMIC DNA]</scope>
    <source>
        <strain evidence="1 2">M006</strain>
    </source>
</reference>
<dbReference type="Proteomes" id="UP000029516">
    <property type="component" value="Chromosome"/>
</dbReference>
<accession>A0AAN0S445</accession>
<evidence type="ECO:0008006" key="3">
    <source>
        <dbReference type="Google" id="ProtNLM"/>
    </source>
</evidence>
<dbReference type="KEGG" id="cem:LH23_11015"/>
<dbReference type="EMBL" id="CP009458">
    <property type="protein sequence ID" value="AIR61173.1"/>
    <property type="molecule type" value="Genomic_DNA"/>
</dbReference>
<proteinExistence type="predicted"/>
<protein>
    <recommendedName>
        <fullName evidence="3">Lysine-N-methylase</fullName>
    </recommendedName>
</protein>
<gene>
    <name evidence="1" type="ORF">LH23_11015</name>
</gene>
<dbReference type="AlphaFoldDB" id="A0AAN0S445"/>
<name>A0AAN0S445_9ENTR</name>